<dbReference type="PROSITE" id="PS50103">
    <property type="entry name" value="ZF_C3H1"/>
    <property type="match status" value="2"/>
</dbReference>
<feature type="compositionally biased region" description="Polar residues" evidence="5">
    <location>
        <begin position="123"/>
        <end position="136"/>
    </location>
</feature>
<keyword evidence="1 4" id="KW-0479">Metal-binding</keyword>
<keyword evidence="8" id="KW-1185">Reference proteome</keyword>
<reference evidence="7" key="2">
    <citation type="journal article" date="2022" name="Hortic Res">
        <title>The genome of Dioscorea zingiberensis sheds light on the biosynthesis, origin and evolution of the medicinally important diosgenin saponins.</title>
        <authorList>
            <person name="Li Y."/>
            <person name="Tan C."/>
            <person name="Li Z."/>
            <person name="Guo J."/>
            <person name="Li S."/>
            <person name="Chen X."/>
            <person name="Wang C."/>
            <person name="Dai X."/>
            <person name="Yang H."/>
            <person name="Song W."/>
            <person name="Hou L."/>
            <person name="Xu J."/>
            <person name="Tong Z."/>
            <person name="Xu A."/>
            <person name="Yuan X."/>
            <person name="Wang W."/>
            <person name="Yang Q."/>
            <person name="Chen L."/>
            <person name="Sun Z."/>
            <person name="Wang K."/>
            <person name="Pan B."/>
            <person name="Chen J."/>
            <person name="Bao Y."/>
            <person name="Liu F."/>
            <person name="Qi X."/>
            <person name="Gang D.R."/>
            <person name="Wen J."/>
            <person name="Li J."/>
        </authorList>
    </citation>
    <scope>NUCLEOTIDE SEQUENCE</scope>
    <source>
        <strain evidence="7">Dzin_1.0</strain>
    </source>
</reference>
<dbReference type="PANTHER" id="PTHR36886">
    <property type="entry name" value="PROTEIN FRIGIDA-ESSENTIAL 1"/>
    <property type="match status" value="1"/>
</dbReference>
<feature type="zinc finger region" description="C3H1-type" evidence="4">
    <location>
        <begin position="227"/>
        <end position="254"/>
    </location>
</feature>
<keyword evidence="2 4" id="KW-0863">Zinc-finger</keyword>
<dbReference type="OrthoDB" id="411372at2759"/>
<dbReference type="GO" id="GO:0008270">
    <property type="term" value="F:zinc ion binding"/>
    <property type="evidence" value="ECO:0007669"/>
    <property type="project" value="UniProtKB-KW"/>
</dbReference>
<organism evidence="7 8">
    <name type="scientific">Dioscorea zingiberensis</name>
    <dbReference type="NCBI Taxonomy" id="325984"/>
    <lineage>
        <taxon>Eukaryota</taxon>
        <taxon>Viridiplantae</taxon>
        <taxon>Streptophyta</taxon>
        <taxon>Embryophyta</taxon>
        <taxon>Tracheophyta</taxon>
        <taxon>Spermatophyta</taxon>
        <taxon>Magnoliopsida</taxon>
        <taxon>Liliopsida</taxon>
        <taxon>Dioscoreales</taxon>
        <taxon>Dioscoreaceae</taxon>
        <taxon>Dioscorea</taxon>
    </lineage>
</organism>
<name>A0A9D5CK04_9LILI</name>
<evidence type="ECO:0000256" key="2">
    <source>
        <dbReference type="ARBA" id="ARBA00022771"/>
    </source>
</evidence>
<sequence length="598" mass="65934">MEIDLEDDSKKSHQEPISENKNKAKVVVTERQKARVQLLIGLTEGICLLVLIGEGAEVGAAHQEAEGIGHTGAGAGVTAGEEAKAGAGVEAEQEQERSPSYRSRRYLRDRGTSEKGDGKAGQGRSSVSRCGDSISSLPEERDYSYYKLSHRHENQYDGDQKKSELHNRSSERCYDFTKGKCQRGSGCRFVHHDAASQGGLHAEDEAKEKHRRRDADASFQQRIESHKADDTPCKFFAEGHCHRGDVCRFSHQDMAHVGSKEKLHECCCKRARRGIHRRSSSSKIHTNPMENNYENMPQEAPQRPLPSQLHNGAPIASERHQQVAAVPTQSMPESTSVQQSSVMKGDIPAHGEGSGVIPFPVKAVLPSPNIGQRFQSPMLGSQGQQNLQALQNGQIQQNYNLRGQNQQRLPTPYVGNQQKVNLNGQIQHNIPLPPHIPHGQPVVNQIVPSQPSVPLIYGVQGEQHHDFSSQSQQNLPSLPKSSDPTLCTWFKRTASTCCSSTSSNTRAWKSNEQNHQNSHQRMQTGECCWVCTPSPFLNLASTRPVAPAAIPTISILPGQGSLVQQHQDSASGRRTSPDQTPPMAPLGFQQILLSKRWR</sequence>
<comment type="caution">
    <text evidence="7">The sequence shown here is derived from an EMBL/GenBank/DDBJ whole genome shotgun (WGS) entry which is preliminary data.</text>
</comment>
<evidence type="ECO:0000313" key="7">
    <source>
        <dbReference type="EMBL" id="KAJ0974711.1"/>
    </source>
</evidence>
<dbReference type="InterPro" id="IPR036855">
    <property type="entry name" value="Znf_CCCH_sf"/>
</dbReference>
<feature type="compositionally biased region" description="Polar residues" evidence="5">
    <location>
        <begin position="561"/>
        <end position="578"/>
    </location>
</feature>
<dbReference type="SUPFAM" id="SSF90229">
    <property type="entry name" value="CCCH zinc finger"/>
    <property type="match status" value="1"/>
</dbReference>
<evidence type="ECO:0000256" key="3">
    <source>
        <dbReference type="ARBA" id="ARBA00022833"/>
    </source>
</evidence>
<feature type="domain" description="C3H1-type" evidence="6">
    <location>
        <begin position="167"/>
        <end position="194"/>
    </location>
</feature>
<evidence type="ECO:0000313" key="8">
    <source>
        <dbReference type="Proteomes" id="UP001085076"/>
    </source>
</evidence>
<evidence type="ECO:0000259" key="6">
    <source>
        <dbReference type="PROSITE" id="PS50103"/>
    </source>
</evidence>
<keyword evidence="3 4" id="KW-0862">Zinc</keyword>
<dbReference type="SMART" id="SM00356">
    <property type="entry name" value="ZnF_C3H1"/>
    <property type="match status" value="2"/>
</dbReference>
<dbReference type="Pfam" id="PF00642">
    <property type="entry name" value="zf-CCCH"/>
    <property type="match status" value="1"/>
</dbReference>
<evidence type="ECO:0000256" key="1">
    <source>
        <dbReference type="ARBA" id="ARBA00022723"/>
    </source>
</evidence>
<feature type="domain" description="C3H1-type" evidence="6">
    <location>
        <begin position="227"/>
        <end position="254"/>
    </location>
</feature>
<evidence type="ECO:0000256" key="5">
    <source>
        <dbReference type="SAM" id="MobiDB-lite"/>
    </source>
</evidence>
<feature type="region of interest" description="Disordered" evidence="5">
    <location>
        <begin position="1"/>
        <end position="25"/>
    </location>
</feature>
<dbReference type="AlphaFoldDB" id="A0A9D5CK04"/>
<feature type="compositionally biased region" description="Basic and acidic residues" evidence="5">
    <location>
        <begin position="106"/>
        <end position="118"/>
    </location>
</feature>
<dbReference type="PANTHER" id="PTHR36886:SF8">
    <property type="entry name" value="ZINC FINGER CCCH DOMAIN-CONTAINING PROTEIN 38"/>
    <property type="match status" value="1"/>
</dbReference>
<feature type="compositionally biased region" description="Basic and acidic residues" evidence="5">
    <location>
        <begin position="8"/>
        <end position="25"/>
    </location>
</feature>
<dbReference type="InterPro" id="IPR000571">
    <property type="entry name" value="Znf_CCCH"/>
</dbReference>
<dbReference type="Proteomes" id="UP001085076">
    <property type="component" value="Miscellaneous, Linkage group lg04"/>
</dbReference>
<feature type="region of interest" description="Disordered" evidence="5">
    <location>
        <begin position="561"/>
        <end position="586"/>
    </location>
</feature>
<reference evidence="7" key="1">
    <citation type="submission" date="2021-03" db="EMBL/GenBank/DDBJ databases">
        <authorList>
            <person name="Li Z."/>
            <person name="Yang C."/>
        </authorList>
    </citation>
    <scope>NUCLEOTIDE SEQUENCE</scope>
    <source>
        <strain evidence="7">Dzin_1.0</strain>
        <tissue evidence="7">Leaf</tissue>
    </source>
</reference>
<protein>
    <recommendedName>
        <fullName evidence="6">C3H1-type domain-containing protein</fullName>
    </recommendedName>
</protein>
<feature type="compositionally biased region" description="Basic and acidic residues" evidence="5">
    <location>
        <begin position="201"/>
        <end position="216"/>
    </location>
</feature>
<dbReference type="Gene3D" id="3.30.1370.210">
    <property type="match status" value="1"/>
</dbReference>
<feature type="compositionally biased region" description="Low complexity" evidence="5">
    <location>
        <begin position="78"/>
        <end position="90"/>
    </location>
</feature>
<feature type="region of interest" description="Disordered" evidence="5">
    <location>
        <begin position="196"/>
        <end position="224"/>
    </location>
</feature>
<accession>A0A9D5CK04</accession>
<feature type="region of interest" description="Disordered" evidence="5">
    <location>
        <begin position="69"/>
        <end position="136"/>
    </location>
</feature>
<dbReference type="InterPro" id="IPR052650">
    <property type="entry name" value="Zinc_finger_CCCH"/>
</dbReference>
<proteinExistence type="predicted"/>
<evidence type="ECO:0000256" key="4">
    <source>
        <dbReference type="PROSITE-ProRule" id="PRU00723"/>
    </source>
</evidence>
<dbReference type="EMBL" id="JAGGNH010000004">
    <property type="protein sequence ID" value="KAJ0974711.1"/>
    <property type="molecule type" value="Genomic_DNA"/>
</dbReference>
<gene>
    <name evidence="7" type="ORF">J5N97_016676</name>
</gene>
<feature type="zinc finger region" description="C3H1-type" evidence="4">
    <location>
        <begin position="167"/>
        <end position="194"/>
    </location>
</feature>